<protein>
    <submittedName>
        <fullName evidence="1">Uncharacterized protein</fullName>
    </submittedName>
</protein>
<dbReference type="EMBL" id="REGN01000386">
    <property type="protein sequence ID" value="RNA42299.1"/>
    <property type="molecule type" value="Genomic_DNA"/>
</dbReference>
<evidence type="ECO:0000313" key="1">
    <source>
        <dbReference type="EMBL" id="RNA42299.1"/>
    </source>
</evidence>
<gene>
    <name evidence="1" type="ORF">BpHYR1_022340</name>
</gene>
<name>A0A3M7T326_BRAPC</name>
<organism evidence="1 2">
    <name type="scientific">Brachionus plicatilis</name>
    <name type="common">Marine rotifer</name>
    <name type="synonym">Brachionus muelleri</name>
    <dbReference type="NCBI Taxonomy" id="10195"/>
    <lineage>
        <taxon>Eukaryota</taxon>
        <taxon>Metazoa</taxon>
        <taxon>Spiralia</taxon>
        <taxon>Gnathifera</taxon>
        <taxon>Rotifera</taxon>
        <taxon>Eurotatoria</taxon>
        <taxon>Monogononta</taxon>
        <taxon>Pseudotrocha</taxon>
        <taxon>Ploima</taxon>
        <taxon>Brachionidae</taxon>
        <taxon>Brachionus</taxon>
    </lineage>
</organism>
<keyword evidence="2" id="KW-1185">Reference proteome</keyword>
<proteinExistence type="predicted"/>
<comment type="caution">
    <text evidence="1">The sequence shown here is derived from an EMBL/GenBank/DDBJ whole genome shotgun (WGS) entry which is preliminary data.</text>
</comment>
<accession>A0A3M7T326</accession>
<sequence length="125" mass="14675">MPKILNFEIEAIFGNFEWQRSFSSEEPKHQLIHPLYHQYTDSAKLCNKSAKLRKNSFDLEFFFVCENQFFGCQKTFPDFNIKNTNLYFLTGVNQGGILSPFLFNSFITLVTLVRPIVQPSSFRKF</sequence>
<dbReference type="AlphaFoldDB" id="A0A3M7T326"/>
<evidence type="ECO:0000313" key="2">
    <source>
        <dbReference type="Proteomes" id="UP000276133"/>
    </source>
</evidence>
<dbReference type="Proteomes" id="UP000276133">
    <property type="component" value="Unassembled WGS sequence"/>
</dbReference>
<reference evidence="1 2" key="1">
    <citation type="journal article" date="2018" name="Sci. Rep.">
        <title>Genomic signatures of local adaptation to the degree of environmental predictability in rotifers.</title>
        <authorList>
            <person name="Franch-Gras L."/>
            <person name="Hahn C."/>
            <person name="Garcia-Roger E.M."/>
            <person name="Carmona M.J."/>
            <person name="Serra M."/>
            <person name="Gomez A."/>
        </authorList>
    </citation>
    <scope>NUCLEOTIDE SEQUENCE [LARGE SCALE GENOMIC DNA]</scope>
    <source>
        <strain evidence="1">HYR1</strain>
    </source>
</reference>